<gene>
    <name evidence="2" type="ORF">NITLEN_60149</name>
</gene>
<reference evidence="3" key="1">
    <citation type="submission" date="2018-04" db="EMBL/GenBank/DDBJ databases">
        <authorList>
            <person name="Lucker S."/>
            <person name="Sakoula D."/>
        </authorList>
    </citation>
    <scope>NUCLEOTIDE SEQUENCE [LARGE SCALE GENOMIC DNA]</scope>
</reference>
<dbReference type="RefSeq" id="WP_121990518.1">
    <property type="nucleotide sequence ID" value="NZ_OUNR01000019.1"/>
</dbReference>
<proteinExistence type="predicted"/>
<evidence type="ECO:0000313" key="2">
    <source>
        <dbReference type="EMBL" id="SPP66346.1"/>
    </source>
</evidence>
<feature type="transmembrane region" description="Helical" evidence="1">
    <location>
        <begin position="175"/>
        <end position="196"/>
    </location>
</feature>
<dbReference type="OrthoDB" id="581532at2"/>
<feature type="transmembrane region" description="Helical" evidence="1">
    <location>
        <begin position="12"/>
        <end position="34"/>
    </location>
</feature>
<protein>
    <recommendedName>
        <fullName evidence="4">Elongation factor-1 alpha</fullName>
    </recommendedName>
</protein>
<keyword evidence="1" id="KW-0472">Membrane</keyword>
<keyword evidence="3" id="KW-1185">Reference proteome</keyword>
<dbReference type="InParanoid" id="A0A330L911"/>
<organism evidence="2 3">
    <name type="scientific">Nitrospira lenta</name>
    <dbReference type="NCBI Taxonomy" id="1436998"/>
    <lineage>
        <taxon>Bacteria</taxon>
        <taxon>Pseudomonadati</taxon>
        <taxon>Nitrospirota</taxon>
        <taxon>Nitrospiria</taxon>
        <taxon>Nitrospirales</taxon>
        <taxon>Nitrospiraceae</taxon>
        <taxon>Nitrospira</taxon>
    </lineage>
</organism>
<evidence type="ECO:0008006" key="4">
    <source>
        <dbReference type="Google" id="ProtNLM"/>
    </source>
</evidence>
<sequence length="243" mass="27024">MTLRTLALPLKVLASVFLLTIGVAYLFALAYLYLMDVEPHTKHGMGLVTAVIMKYYGQRDTTKLEAALRGPMAEYVSDAQRKVLVQWIRQGAGEAEFAKVQPTLTQACAECHSVSSGTGLPTLTSYAEVARYTEVDLGQSIKSLVRVSHIHLFGMSFIFMFTSLIFVFSDRPSSVRAILVVIPFLAIWLDIGSWWFTKHDPLFAYIVIGGGVLMGLSLALQIGISLYEMWWARGNDRHTGDRP</sequence>
<dbReference type="Proteomes" id="UP000248168">
    <property type="component" value="Unassembled WGS sequence"/>
</dbReference>
<evidence type="ECO:0000313" key="3">
    <source>
        <dbReference type="Proteomes" id="UP000248168"/>
    </source>
</evidence>
<feature type="transmembrane region" description="Helical" evidence="1">
    <location>
        <begin position="202"/>
        <end position="227"/>
    </location>
</feature>
<accession>A0A330L911</accession>
<evidence type="ECO:0000256" key="1">
    <source>
        <dbReference type="SAM" id="Phobius"/>
    </source>
</evidence>
<feature type="transmembrane region" description="Helical" evidence="1">
    <location>
        <begin position="150"/>
        <end position="168"/>
    </location>
</feature>
<name>A0A330L911_9BACT</name>
<dbReference type="EMBL" id="OUNR01000019">
    <property type="protein sequence ID" value="SPP66346.1"/>
    <property type="molecule type" value="Genomic_DNA"/>
</dbReference>
<keyword evidence="1" id="KW-0812">Transmembrane</keyword>
<dbReference type="AlphaFoldDB" id="A0A330L911"/>
<keyword evidence="1" id="KW-1133">Transmembrane helix</keyword>